<evidence type="ECO:0000256" key="1">
    <source>
        <dbReference type="ARBA" id="ARBA00023015"/>
    </source>
</evidence>
<comment type="caution">
    <text evidence="5">The sequence shown here is derived from an EMBL/GenBank/DDBJ whole genome shotgun (WGS) entry which is preliminary data.</text>
</comment>
<dbReference type="InterPro" id="IPR014710">
    <property type="entry name" value="RmlC-like_jellyroll"/>
</dbReference>
<dbReference type="Pfam" id="PF12833">
    <property type="entry name" value="HTH_18"/>
    <property type="match status" value="1"/>
</dbReference>
<dbReference type="InterPro" id="IPR009057">
    <property type="entry name" value="Homeodomain-like_sf"/>
</dbReference>
<organism evidence="5 6">
    <name type="scientific">Pedobacter alpinus</name>
    <dbReference type="NCBI Taxonomy" id="1590643"/>
    <lineage>
        <taxon>Bacteria</taxon>
        <taxon>Pseudomonadati</taxon>
        <taxon>Bacteroidota</taxon>
        <taxon>Sphingobacteriia</taxon>
        <taxon>Sphingobacteriales</taxon>
        <taxon>Sphingobacteriaceae</taxon>
        <taxon>Pedobacter</taxon>
    </lineage>
</organism>
<evidence type="ECO:0000313" key="6">
    <source>
        <dbReference type="Proteomes" id="UP001597546"/>
    </source>
</evidence>
<evidence type="ECO:0000256" key="2">
    <source>
        <dbReference type="ARBA" id="ARBA00023125"/>
    </source>
</evidence>
<dbReference type="SMART" id="SM00342">
    <property type="entry name" value="HTH_ARAC"/>
    <property type="match status" value="1"/>
</dbReference>
<name>A0ABW5TTF8_9SPHI</name>
<dbReference type="Gene3D" id="1.10.10.60">
    <property type="entry name" value="Homeodomain-like"/>
    <property type="match status" value="1"/>
</dbReference>
<evidence type="ECO:0000313" key="5">
    <source>
        <dbReference type="EMBL" id="MFD2732551.1"/>
    </source>
</evidence>
<proteinExistence type="predicted"/>
<dbReference type="InterPro" id="IPR018060">
    <property type="entry name" value="HTH_AraC"/>
</dbReference>
<sequence length="320" mass="37243">MNLNYFVAPNEDVAHVITLLSNYYPISDSLAAEFKTHAITVSLKKDQHLLHQGEVCKYMYFIKEGAMMAYSDHHHKKITTYISIENEFLSSLTGLYGEQPSKKAIVAIEPTILLGVHTDILLGWYERFFELNYMIRKVYESYYIDAQERSHIVRVGKAKERYENFVHSRSGDVDRLPIECVASFLDMKPETLSRIKKDIAEQTDSGDIEDVFFTIENFIKSDEIFKDKTITLLKFSKKIGINQKKIKEVLSLKHKLNFSDWINQYRVNYFKQLISKNQNLQNLTIEGLAFQAGFKSRSGFYKIFQKHEGVSPKAYIEEIK</sequence>
<dbReference type="Proteomes" id="UP001597546">
    <property type="component" value="Unassembled WGS sequence"/>
</dbReference>
<protein>
    <submittedName>
        <fullName evidence="5">Helix-turn-helix domain-containing protein</fullName>
    </submittedName>
</protein>
<dbReference type="Gene3D" id="2.60.120.10">
    <property type="entry name" value="Jelly Rolls"/>
    <property type="match status" value="1"/>
</dbReference>
<dbReference type="PROSITE" id="PS01124">
    <property type="entry name" value="HTH_ARAC_FAMILY_2"/>
    <property type="match status" value="1"/>
</dbReference>
<keyword evidence="6" id="KW-1185">Reference proteome</keyword>
<evidence type="ECO:0000259" key="4">
    <source>
        <dbReference type="PROSITE" id="PS01124"/>
    </source>
</evidence>
<keyword evidence="2" id="KW-0238">DNA-binding</keyword>
<reference evidence="6" key="1">
    <citation type="journal article" date="2019" name="Int. J. Syst. Evol. Microbiol.">
        <title>The Global Catalogue of Microorganisms (GCM) 10K type strain sequencing project: providing services to taxonomists for standard genome sequencing and annotation.</title>
        <authorList>
            <consortium name="The Broad Institute Genomics Platform"/>
            <consortium name="The Broad Institute Genome Sequencing Center for Infectious Disease"/>
            <person name="Wu L."/>
            <person name="Ma J."/>
        </authorList>
    </citation>
    <scope>NUCLEOTIDE SEQUENCE [LARGE SCALE GENOMIC DNA]</scope>
    <source>
        <strain evidence="6">KCTC 42456</strain>
    </source>
</reference>
<dbReference type="Pfam" id="PF00027">
    <property type="entry name" value="cNMP_binding"/>
    <property type="match status" value="1"/>
</dbReference>
<dbReference type="RefSeq" id="WP_379040141.1">
    <property type="nucleotide sequence ID" value="NZ_JBHSKW010000001.1"/>
</dbReference>
<dbReference type="PANTHER" id="PTHR43280">
    <property type="entry name" value="ARAC-FAMILY TRANSCRIPTIONAL REGULATOR"/>
    <property type="match status" value="1"/>
</dbReference>
<dbReference type="SUPFAM" id="SSF46689">
    <property type="entry name" value="Homeodomain-like"/>
    <property type="match status" value="1"/>
</dbReference>
<dbReference type="InterPro" id="IPR000595">
    <property type="entry name" value="cNMP-bd_dom"/>
</dbReference>
<dbReference type="PANTHER" id="PTHR43280:SF29">
    <property type="entry name" value="ARAC-FAMILY TRANSCRIPTIONAL REGULATOR"/>
    <property type="match status" value="1"/>
</dbReference>
<accession>A0ABW5TTF8</accession>
<keyword evidence="1" id="KW-0805">Transcription regulation</keyword>
<dbReference type="EMBL" id="JBHULV010000044">
    <property type="protein sequence ID" value="MFD2732551.1"/>
    <property type="molecule type" value="Genomic_DNA"/>
</dbReference>
<evidence type="ECO:0000256" key="3">
    <source>
        <dbReference type="ARBA" id="ARBA00023163"/>
    </source>
</evidence>
<dbReference type="InterPro" id="IPR018490">
    <property type="entry name" value="cNMP-bd_dom_sf"/>
</dbReference>
<dbReference type="SUPFAM" id="SSF51206">
    <property type="entry name" value="cAMP-binding domain-like"/>
    <property type="match status" value="1"/>
</dbReference>
<feature type="domain" description="HTH araC/xylS-type" evidence="4">
    <location>
        <begin position="209"/>
        <end position="318"/>
    </location>
</feature>
<gene>
    <name evidence="5" type="ORF">ACFSSE_12655</name>
</gene>
<keyword evidence="3" id="KW-0804">Transcription</keyword>
<dbReference type="CDD" id="cd00038">
    <property type="entry name" value="CAP_ED"/>
    <property type="match status" value="1"/>
</dbReference>